<dbReference type="AlphaFoldDB" id="A0A225VTW6"/>
<evidence type="ECO:0000256" key="2">
    <source>
        <dbReference type="SAM" id="MobiDB-lite"/>
    </source>
</evidence>
<protein>
    <submittedName>
        <fullName evidence="3">Uncharacterized protein</fullName>
    </submittedName>
</protein>
<evidence type="ECO:0000256" key="1">
    <source>
        <dbReference type="SAM" id="Coils"/>
    </source>
</evidence>
<dbReference type="EMBL" id="NBNE01002992">
    <property type="protein sequence ID" value="OWZ08873.1"/>
    <property type="molecule type" value="Genomic_DNA"/>
</dbReference>
<gene>
    <name evidence="3" type="ORF">PHMEG_00018518</name>
</gene>
<feature type="region of interest" description="Disordered" evidence="2">
    <location>
        <begin position="110"/>
        <end position="130"/>
    </location>
</feature>
<comment type="caution">
    <text evidence="3">The sequence shown here is derived from an EMBL/GenBank/DDBJ whole genome shotgun (WGS) entry which is preliminary data.</text>
</comment>
<proteinExistence type="predicted"/>
<name>A0A225VTW6_9STRA</name>
<organism evidence="3 4">
    <name type="scientific">Phytophthora megakarya</name>
    <dbReference type="NCBI Taxonomy" id="4795"/>
    <lineage>
        <taxon>Eukaryota</taxon>
        <taxon>Sar</taxon>
        <taxon>Stramenopiles</taxon>
        <taxon>Oomycota</taxon>
        <taxon>Peronosporomycetes</taxon>
        <taxon>Peronosporales</taxon>
        <taxon>Peronosporaceae</taxon>
        <taxon>Phytophthora</taxon>
    </lineage>
</organism>
<dbReference type="Proteomes" id="UP000198211">
    <property type="component" value="Unassembled WGS sequence"/>
</dbReference>
<keyword evidence="1" id="KW-0175">Coiled coil</keyword>
<keyword evidence="4" id="KW-1185">Reference proteome</keyword>
<sequence length="570" mass="63784">MEVFQRDQRDEITRLEAEISTLTHDAGDDPDGLHAQVLQLRTERNDFERRTISAREDLNHAEADRDRLRLEATQAGDEIRGLQEQVCVLERATDDARSESATALASYNRISSQLPLPQQDHGGESSLGQSNRLAQADRNRALADLALARATLTQVTSDRDRAFKQLAQTTEDRDRALVDCDTALQHRDQTIAERDQVRLDLYTEAARAAQLDDDLGVLAHDQLGKLRDLTESDLNEADTPAGSARAKQLGYRNANEAHQPEVEGQEHEEIEDQPEIEGPEGEGTEDKPEIPTGGGGGSDDGGSSPSDHDPRRLHRRLPDLPEGVPVVVPPAVAHLSEASIPLYSTVKIFTAVEIAPWDPAVVGTVPILVMIPATLTKRLPIPPGFLFPVRTPFVRAPIPVTGYRSELITGANVLALMATELWRLLRQNHPTPLTFDHNLHRRDATPLWRIAVSYAALEEDHLIAYWESTHYLEITKAMAAADHDLLVYHQDRRQRRIRAGESWRRMLGEVVLMMRAQWADIDVLLDPYFLHLPTTRDWLRWYPGSVSRATNLAQPTANLPEPTDLLFECD</sequence>
<feature type="region of interest" description="Disordered" evidence="2">
    <location>
        <begin position="230"/>
        <end position="321"/>
    </location>
</feature>
<reference evidence="4" key="1">
    <citation type="submission" date="2017-03" db="EMBL/GenBank/DDBJ databases">
        <title>Phytopthora megakarya and P. palmivora, two closely related causual agents of cacao black pod achieved similar genome size and gene model numbers by different mechanisms.</title>
        <authorList>
            <person name="Ali S."/>
            <person name="Shao J."/>
            <person name="Larry D.J."/>
            <person name="Kronmiller B."/>
            <person name="Shen D."/>
            <person name="Strem M.D."/>
            <person name="Melnick R.L."/>
            <person name="Guiltinan M.J."/>
            <person name="Tyler B.M."/>
            <person name="Meinhardt L.W."/>
            <person name="Bailey B.A."/>
        </authorList>
    </citation>
    <scope>NUCLEOTIDE SEQUENCE [LARGE SCALE GENOMIC DNA]</scope>
    <source>
        <strain evidence="4">zdho120</strain>
    </source>
</reference>
<feature type="compositionally biased region" description="Acidic residues" evidence="2">
    <location>
        <begin position="268"/>
        <end position="283"/>
    </location>
</feature>
<feature type="coiled-coil region" evidence="1">
    <location>
        <begin position="58"/>
        <end position="85"/>
    </location>
</feature>
<dbReference type="OrthoDB" id="129434at2759"/>
<feature type="compositionally biased region" description="Basic and acidic residues" evidence="2">
    <location>
        <begin position="258"/>
        <end position="267"/>
    </location>
</feature>
<accession>A0A225VTW6</accession>
<evidence type="ECO:0000313" key="3">
    <source>
        <dbReference type="EMBL" id="OWZ08873.1"/>
    </source>
</evidence>
<evidence type="ECO:0000313" key="4">
    <source>
        <dbReference type="Proteomes" id="UP000198211"/>
    </source>
</evidence>